<dbReference type="EMBL" id="FNVQ01000007">
    <property type="protein sequence ID" value="SEG85859.1"/>
    <property type="molecule type" value="Genomic_DNA"/>
</dbReference>
<evidence type="ECO:0000256" key="3">
    <source>
        <dbReference type="ARBA" id="ARBA00022692"/>
    </source>
</evidence>
<keyword evidence="4 6" id="KW-1133">Transmembrane helix</keyword>
<feature type="domain" description="EamA" evidence="7">
    <location>
        <begin position="9"/>
        <end position="144"/>
    </location>
</feature>
<dbReference type="InterPro" id="IPR037185">
    <property type="entry name" value="EmrE-like"/>
</dbReference>
<proteinExistence type="inferred from homology"/>
<accession>A0A1H6DL30</accession>
<feature type="transmembrane region" description="Helical" evidence="6">
    <location>
        <begin position="157"/>
        <end position="176"/>
    </location>
</feature>
<dbReference type="Proteomes" id="UP000236745">
    <property type="component" value="Unassembled WGS sequence"/>
</dbReference>
<dbReference type="AlphaFoldDB" id="A0A1H6DL30"/>
<reference evidence="8 9" key="1">
    <citation type="submission" date="2016-10" db="EMBL/GenBank/DDBJ databases">
        <authorList>
            <person name="de Groot N.N."/>
        </authorList>
    </citation>
    <scope>NUCLEOTIDE SEQUENCE [LARGE SCALE GENOMIC DNA]</scope>
    <source>
        <strain evidence="8 9">DSM 22012</strain>
    </source>
</reference>
<comment type="similarity">
    <text evidence="2">Belongs to the EamA transporter family.</text>
</comment>
<dbReference type="Pfam" id="PF00892">
    <property type="entry name" value="EamA"/>
    <property type="match status" value="2"/>
</dbReference>
<feature type="transmembrane region" description="Helical" evidence="6">
    <location>
        <begin position="36"/>
        <end position="57"/>
    </location>
</feature>
<dbReference type="PANTHER" id="PTHR32322:SF2">
    <property type="entry name" value="EAMA DOMAIN-CONTAINING PROTEIN"/>
    <property type="match status" value="1"/>
</dbReference>
<name>A0A1H6DL30_9GAMM</name>
<evidence type="ECO:0000259" key="7">
    <source>
        <dbReference type="Pfam" id="PF00892"/>
    </source>
</evidence>
<evidence type="ECO:0000313" key="8">
    <source>
        <dbReference type="EMBL" id="SEG85859.1"/>
    </source>
</evidence>
<comment type="subcellular location">
    <subcellularLocation>
        <location evidence="1">Membrane</location>
        <topology evidence="1">Multi-pass membrane protein</topology>
    </subcellularLocation>
</comment>
<dbReference type="PANTHER" id="PTHR32322">
    <property type="entry name" value="INNER MEMBRANE TRANSPORTER"/>
    <property type="match status" value="1"/>
</dbReference>
<evidence type="ECO:0000256" key="4">
    <source>
        <dbReference type="ARBA" id="ARBA00022989"/>
    </source>
</evidence>
<evidence type="ECO:0000256" key="5">
    <source>
        <dbReference type="ARBA" id="ARBA00023136"/>
    </source>
</evidence>
<feature type="transmembrane region" description="Helical" evidence="6">
    <location>
        <begin position="248"/>
        <end position="265"/>
    </location>
</feature>
<sequence>MSEKNQPRAMLLAGLAVFLWSTVATAFKLSLALLTPLQLLAWASLFSMLFLMAVVSWQKQWGALFTFFREQPAYAVLLGVINPAVYYLVLFRAYDLLPAQQAQTINYTWALTLSLLAVPFLKQSLRPRDMIALAGGYFGALIIATRGNLLALDFDSIEGVLLAMLSTLFWAMYWILNTRATAPATASLLACFMVGTPLVWALMVWQGELHLPEPKALAGAVYVGLFEMGVTFMLWLGAMRSAVHVSRVSNLIFLSPFLSLVFIRYFLNEPIAPATFIGLAMIICAVIYQQRGGSDETPEAAAEAQNQR</sequence>
<dbReference type="RefSeq" id="WP_104005518.1">
    <property type="nucleotide sequence ID" value="NZ_FNVQ01000007.1"/>
</dbReference>
<dbReference type="OrthoDB" id="5729944at2"/>
<feature type="transmembrane region" description="Helical" evidence="6">
    <location>
        <begin position="130"/>
        <end position="151"/>
    </location>
</feature>
<keyword evidence="5 6" id="KW-0472">Membrane</keyword>
<feature type="transmembrane region" description="Helical" evidence="6">
    <location>
        <begin position="271"/>
        <end position="288"/>
    </location>
</feature>
<dbReference type="SUPFAM" id="SSF103481">
    <property type="entry name" value="Multidrug resistance efflux transporter EmrE"/>
    <property type="match status" value="2"/>
</dbReference>
<dbReference type="GO" id="GO:0016020">
    <property type="term" value="C:membrane"/>
    <property type="evidence" value="ECO:0007669"/>
    <property type="project" value="UniProtKB-SubCell"/>
</dbReference>
<feature type="transmembrane region" description="Helical" evidence="6">
    <location>
        <begin position="73"/>
        <end position="93"/>
    </location>
</feature>
<feature type="transmembrane region" description="Helical" evidence="6">
    <location>
        <begin position="188"/>
        <end position="205"/>
    </location>
</feature>
<protein>
    <submittedName>
        <fullName evidence="8">EamA domain-containing membrane protein RarD</fullName>
    </submittedName>
</protein>
<keyword evidence="9" id="KW-1185">Reference proteome</keyword>
<evidence type="ECO:0000256" key="6">
    <source>
        <dbReference type="SAM" id="Phobius"/>
    </source>
</evidence>
<dbReference type="InterPro" id="IPR000620">
    <property type="entry name" value="EamA_dom"/>
</dbReference>
<keyword evidence="3 6" id="KW-0812">Transmembrane</keyword>
<evidence type="ECO:0000313" key="9">
    <source>
        <dbReference type="Proteomes" id="UP000236745"/>
    </source>
</evidence>
<feature type="domain" description="EamA" evidence="7">
    <location>
        <begin position="159"/>
        <end position="287"/>
    </location>
</feature>
<gene>
    <name evidence="8" type="ORF">SAMN05444390_10753</name>
</gene>
<organism evidence="8 9">
    <name type="scientific">Marinobacterium lutimaris</name>
    <dbReference type="NCBI Taxonomy" id="568106"/>
    <lineage>
        <taxon>Bacteria</taxon>
        <taxon>Pseudomonadati</taxon>
        <taxon>Pseudomonadota</taxon>
        <taxon>Gammaproteobacteria</taxon>
        <taxon>Oceanospirillales</taxon>
        <taxon>Oceanospirillaceae</taxon>
        <taxon>Marinobacterium</taxon>
    </lineage>
</organism>
<feature type="transmembrane region" description="Helical" evidence="6">
    <location>
        <begin position="217"/>
        <end position="236"/>
    </location>
</feature>
<evidence type="ECO:0000256" key="1">
    <source>
        <dbReference type="ARBA" id="ARBA00004141"/>
    </source>
</evidence>
<dbReference type="InterPro" id="IPR050638">
    <property type="entry name" value="AA-Vitamin_Transporters"/>
</dbReference>
<evidence type="ECO:0000256" key="2">
    <source>
        <dbReference type="ARBA" id="ARBA00007362"/>
    </source>
</evidence>